<dbReference type="Proteomes" id="UP000036681">
    <property type="component" value="Unplaced"/>
</dbReference>
<reference evidence="2" key="1">
    <citation type="submission" date="2017-02" db="UniProtKB">
        <authorList>
            <consortium name="WormBaseParasite"/>
        </authorList>
    </citation>
    <scope>IDENTIFICATION</scope>
</reference>
<protein>
    <submittedName>
        <fullName evidence="2">Uncharacterized protein</fullName>
    </submittedName>
</protein>
<sequence length="52" mass="5912">MGSYLHSCGWLRRRVEHDSRSVSIFSHTTADHNEVELYNCISSGNNFAAKNI</sequence>
<name>A0A0M3HKJ8_ASCLU</name>
<accession>A0A0M3HKJ8</accession>
<proteinExistence type="predicted"/>
<organism evidence="1 2">
    <name type="scientific">Ascaris lumbricoides</name>
    <name type="common">Giant roundworm</name>
    <dbReference type="NCBI Taxonomy" id="6252"/>
    <lineage>
        <taxon>Eukaryota</taxon>
        <taxon>Metazoa</taxon>
        <taxon>Ecdysozoa</taxon>
        <taxon>Nematoda</taxon>
        <taxon>Chromadorea</taxon>
        <taxon>Rhabditida</taxon>
        <taxon>Spirurina</taxon>
        <taxon>Ascaridomorpha</taxon>
        <taxon>Ascaridoidea</taxon>
        <taxon>Ascarididae</taxon>
        <taxon>Ascaris</taxon>
    </lineage>
</organism>
<evidence type="ECO:0000313" key="2">
    <source>
        <dbReference type="WBParaSite" id="ALUE_0000204301-mRNA-1"/>
    </source>
</evidence>
<keyword evidence="1" id="KW-1185">Reference proteome</keyword>
<dbReference type="AlphaFoldDB" id="A0A0M3HKJ8"/>
<evidence type="ECO:0000313" key="1">
    <source>
        <dbReference type="Proteomes" id="UP000036681"/>
    </source>
</evidence>
<dbReference type="WBParaSite" id="ALUE_0000204301-mRNA-1">
    <property type="protein sequence ID" value="ALUE_0000204301-mRNA-1"/>
    <property type="gene ID" value="ALUE_0000204301"/>
</dbReference>